<evidence type="ECO:0000256" key="3">
    <source>
        <dbReference type="ARBA" id="ARBA00022676"/>
    </source>
</evidence>
<evidence type="ECO:0000256" key="11">
    <source>
        <dbReference type="ARBA" id="ARBA00023136"/>
    </source>
</evidence>
<evidence type="ECO:0000256" key="2">
    <source>
        <dbReference type="ARBA" id="ARBA00004648"/>
    </source>
</evidence>
<keyword evidence="12" id="KW-1015">Disulfide bond</keyword>
<evidence type="ECO:0000256" key="9">
    <source>
        <dbReference type="ARBA" id="ARBA00022989"/>
    </source>
</evidence>
<dbReference type="Proteomes" id="UP000487882">
    <property type="component" value="Unassembled WGS sequence"/>
</dbReference>
<evidence type="ECO:0000256" key="5">
    <source>
        <dbReference type="ARBA" id="ARBA00022692"/>
    </source>
</evidence>
<dbReference type="PANTHER" id="PTHR46025">
    <property type="entry name" value="XYLOSYLTRANSFERASE OXT"/>
    <property type="match status" value="1"/>
</dbReference>
<evidence type="ECO:0000256" key="10">
    <source>
        <dbReference type="ARBA" id="ARBA00023034"/>
    </source>
</evidence>
<dbReference type="InterPro" id="IPR003406">
    <property type="entry name" value="Glyco_trans_14"/>
</dbReference>
<dbReference type="GO" id="GO:0015012">
    <property type="term" value="P:heparan sulfate proteoglycan biosynthetic process"/>
    <property type="evidence" value="ECO:0007669"/>
    <property type="project" value="TreeGrafter"/>
</dbReference>
<keyword evidence="6" id="KW-0479">Metal-binding</keyword>
<keyword evidence="16" id="KW-1185">Reference proteome</keyword>
<dbReference type="Pfam" id="PF02485">
    <property type="entry name" value="Branch"/>
    <property type="match status" value="1"/>
</dbReference>
<evidence type="ECO:0000313" key="16">
    <source>
        <dbReference type="Proteomes" id="UP000487882"/>
    </source>
</evidence>
<name>A0A7K1J5T3_9BIFI</name>
<keyword evidence="13" id="KW-0325">Glycoprotein</keyword>
<comment type="caution">
    <text evidence="15">The sequence shown here is derived from an EMBL/GenBank/DDBJ whole genome shotgun (WGS) entry which is preliminary data.</text>
</comment>
<dbReference type="RefSeq" id="WP_196425043.1">
    <property type="nucleotide sequence ID" value="NZ_WNLP01000005.1"/>
</dbReference>
<evidence type="ECO:0000256" key="8">
    <source>
        <dbReference type="ARBA" id="ARBA00022968"/>
    </source>
</evidence>
<evidence type="ECO:0000256" key="6">
    <source>
        <dbReference type="ARBA" id="ARBA00022723"/>
    </source>
</evidence>
<organism evidence="15 16">
    <name type="scientific">Bifidobacterium canis</name>
    <dbReference type="NCBI Taxonomy" id="2610880"/>
    <lineage>
        <taxon>Bacteria</taxon>
        <taxon>Bacillati</taxon>
        <taxon>Actinomycetota</taxon>
        <taxon>Actinomycetes</taxon>
        <taxon>Bifidobacteriales</taxon>
        <taxon>Bifidobacteriaceae</taxon>
        <taxon>Bifidobacterium</taxon>
    </lineage>
</organism>
<evidence type="ECO:0000256" key="12">
    <source>
        <dbReference type="ARBA" id="ARBA00023157"/>
    </source>
</evidence>
<keyword evidence="5" id="KW-0812">Transmembrane</keyword>
<sequence>MRHAYLIMAHNNFSQLKILLSLLDDERNDIYLHIDAKVDRGVIPDLTDVVHKSTLQFVTPIPVVWGDYSQVACEMKLIQAAVSSGEYGYLHLISGIDMPLKSNDEIARFSKTQWQRVYRLCIYSNE</sequence>
<dbReference type="GO" id="GO:0050650">
    <property type="term" value="P:chondroitin sulfate proteoglycan biosynthetic process"/>
    <property type="evidence" value="ECO:0007669"/>
    <property type="project" value="TreeGrafter"/>
</dbReference>
<dbReference type="InterPro" id="IPR043538">
    <property type="entry name" value="XYLT"/>
</dbReference>
<dbReference type="PANTHER" id="PTHR46025:SF3">
    <property type="entry name" value="XYLOSYLTRANSFERASE OXT"/>
    <property type="match status" value="1"/>
</dbReference>
<reference evidence="15 16" key="1">
    <citation type="submission" date="2019-09" db="EMBL/GenBank/DDBJ databases">
        <title>Bifidobacterium canis sp. nov., isolated from the digestive tract of German Shepherd dog puppy.</title>
        <authorList>
            <person name="Bunesova V."/>
        </authorList>
    </citation>
    <scope>NUCLEOTIDE SEQUENCE [LARGE SCALE GENOMIC DNA]</scope>
    <source>
        <strain evidence="15 16">GSD1FS</strain>
    </source>
</reference>
<keyword evidence="4" id="KW-0808">Transferase</keyword>
<evidence type="ECO:0000313" key="15">
    <source>
        <dbReference type="EMBL" id="MUH59911.1"/>
    </source>
</evidence>
<dbReference type="EMBL" id="WNLP01000005">
    <property type="protein sequence ID" value="MUH59911.1"/>
    <property type="molecule type" value="Genomic_DNA"/>
</dbReference>
<dbReference type="GO" id="GO:0030158">
    <property type="term" value="F:protein xylosyltransferase activity"/>
    <property type="evidence" value="ECO:0007669"/>
    <property type="project" value="InterPro"/>
</dbReference>
<keyword evidence="8" id="KW-0735">Signal-anchor</keyword>
<protein>
    <recommendedName>
        <fullName evidence="14">Peptide O-xylosyltransferase</fullName>
    </recommendedName>
</protein>
<evidence type="ECO:0000256" key="13">
    <source>
        <dbReference type="ARBA" id="ARBA00023180"/>
    </source>
</evidence>
<evidence type="ECO:0000256" key="14">
    <source>
        <dbReference type="ARBA" id="ARBA00042865"/>
    </source>
</evidence>
<dbReference type="AlphaFoldDB" id="A0A7K1J5T3"/>
<comment type="subcellular location">
    <subcellularLocation>
        <location evidence="2">Endoplasmic reticulum membrane</location>
        <topology evidence="2">Single-pass type II membrane protein</topology>
    </subcellularLocation>
    <subcellularLocation>
        <location evidence="1">Golgi apparatus membrane</location>
        <topology evidence="1">Single-pass type II membrane protein</topology>
    </subcellularLocation>
</comment>
<proteinExistence type="predicted"/>
<evidence type="ECO:0000256" key="7">
    <source>
        <dbReference type="ARBA" id="ARBA00022824"/>
    </source>
</evidence>
<keyword evidence="7" id="KW-0256">Endoplasmic reticulum</keyword>
<keyword evidence="3" id="KW-0328">Glycosyltransferase</keyword>
<gene>
    <name evidence="15" type="ORF">GSD1FS_1254</name>
</gene>
<accession>A0A7K1J5T3</accession>
<keyword evidence="11" id="KW-0472">Membrane</keyword>
<evidence type="ECO:0000256" key="4">
    <source>
        <dbReference type="ARBA" id="ARBA00022679"/>
    </source>
</evidence>
<dbReference type="GO" id="GO:0016020">
    <property type="term" value="C:membrane"/>
    <property type="evidence" value="ECO:0007669"/>
    <property type="project" value="InterPro"/>
</dbReference>
<evidence type="ECO:0000256" key="1">
    <source>
        <dbReference type="ARBA" id="ARBA00004323"/>
    </source>
</evidence>
<keyword evidence="10" id="KW-0333">Golgi apparatus</keyword>
<keyword evidence="9" id="KW-1133">Transmembrane helix</keyword>
<dbReference type="GO" id="GO:0046872">
    <property type="term" value="F:metal ion binding"/>
    <property type="evidence" value="ECO:0007669"/>
    <property type="project" value="UniProtKB-KW"/>
</dbReference>